<keyword evidence="1" id="KW-1133">Transmembrane helix</keyword>
<gene>
    <name evidence="2" type="ORF">GCM10008917_23760</name>
</gene>
<reference evidence="2 3" key="1">
    <citation type="journal article" date="2019" name="Int. J. Syst. Evol. Microbiol.">
        <title>The Global Catalogue of Microorganisms (GCM) 10K type strain sequencing project: providing services to taxonomists for standard genome sequencing and annotation.</title>
        <authorList>
            <consortium name="The Broad Institute Genomics Platform"/>
            <consortium name="The Broad Institute Genome Sequencing Center for Infectious Disease"/>
            <person name="Wu L."/>
            <person name="Ma J."/>
        </authorList>
    </citation>
    <scope>NUCLEOTIDE SEQUENCE [LARGE SCALE GENOMIC DNA]</scope>
    <source>
        <strain evidence="2 3">JCM 6486</strain>
    </source>
</reference>
<comment type="caution">
    <text evidence="2">The sequence shown here is derived from an EMBL/GenBank/DDBJ whole genome shotgun (WGS) entry which is preliminary data.</text>
</comment>
<proteinExistence type="predicted"/>
<dbReference type="EMBL" id="BAAACP010000016">
    <property type="protein sequence ID" value="GAA0865613.1"/>
    <property type="molecule type" value="Genomic_DNA"/>
</dbReference>
<feature type="transmembrane region" description="Helical" evidence="1">
    <location>
        <begin position="6"/>
        <end position="23"/>
    </location>
</feature>
<evidence type="ECO:0000256" key="1">
    <source>
        <dbReference type="SAM" id="Phobius"/>
    </source>
</evidence>
<keyword evidence="1" id="KW-0812">Transmembrane</keyword>
<keyword evidence="1" id="KW-0472">Membrane</keyword>
<name>A0ABN1M8F4_9FIRM</name>
<organism evidence="2 3">
    <name type="scientific">Paraclostridium tenue</name>
    <dbReference type="NCBI Taxonomy" id="1737"/>
    <lineage>
        <taxon>Bacteria</taxon>
        <taxon>Bacillati</taxon>
        <taxon>Bacillota</taxon>
        <taxon>Clostridia</taxon>
        <taxon>Peptostreptococcales</taxon>
        <taxon>Peptostreptococcaceae</taxon>
        <taxon>Paraclostridium</taxon>
    </lineage>
</organism>
<dbReference type="Proteomes" id="UP001400965">
    <property type="component" value="Unassembled WGS sequence"/>
</dbReference>
<sequence length="63" mass="7520">MFETLYVISILLFIVIGLGWIIYDNFKDFYIASYTIKNKFIRIFFTIITVIIMLFIVGLPYKI</sequence>
<feature type="transmembrane region" description="Helical" evidence="1">
    <location>
        <begin position="43"/>
        <end position="61"/>
    </location>
</feature>
<evidence type="ECO:0000313" key="2">
    <source>
        <dbReference type="EMBL" id="GAA0865613.1"/>
    </source>
</evidence>
<accession>A0ABN1M8F4</accession>
<evidence type="ECO:0000313" key="3">
    <source>
        <dbReference type="Proteomes" id="UP001400965"/>
    </source>
</evidence>
<keyword evidence="3" id="KW-1185">Reference proteome</keyword>
<protein>
    <recommendedName>
        <fullName evidence="4">DUF3976 domain-containing protein</fullName>
    </recommendedName>
</protein>
<evidence type="ECO:0008006" key="4">
    <source>
        <dbReference type="Google" id="ProtNLM"/>
    </source>
</evidence>